<dbReference type="Proteomes" id="UP000053947">
    <property type="component" value="Unassembled WGS sequence"/>
</dbReference>
<organism evidence="3 4">
    <name type="scientific">Dehalogenimonas alkenigignens</name>
    <dbReference type="NCBI Taxonomy" id="1217799"/>
    <lineage>
        <taxon>Bacteria</taxon>
        <taxon>Bacillati</taxon>
        <taxon>Chloroflexota</taxon>
        <taxon>Dehalococcoidia</taxon>
        <taxon>Dehalococcoidales</taxon>
        <taxon>Dehalococcoidaceae</taxon>
        <taxon>Dehalogenimonas</taxon>
    </lineage>
</organism>
<evidence type="ECO:0000313" key="4">
    <source>
        <dbReference type="Proteomes" id="UP000053947"/>
    </source>
</evidence>
<proteinExistence type="predicted"/>
<name>A0A0W0GIR8_9CHLR</name>
<dbReference type="EMBL" id="LFDV01000002">
    <property type="protein sequence ID" value="KTB48430.1"/>
    <property type="molecule type" value="Genomic_DNA"/>
</dbReference>
<keyword evidence="2" id="KW-0732">Signal</keyword>
<sequence>MKALKKFLIPGIAAILAVAVAVPALANPTFTEGNPTAVSLGCDFGFKVDPPNSGTYNIDGFNTVTITVYDTPDGQAFDWTSTLGMDAVIVKGGPDANVYYYDPESFGDTGLHAPVVPSGKWANLSHIEFCFDYEVTVTKTAVTSFTRTFTWEIVKTVDEDNWDLDTLEVGQTATSTYTVTLTKSEPVDSDWAVSGTVTIANNTPFTATITSATDVISGFGNVTVDFGVTFPYALASGATLEGTYSTALPDAASRVNTATVTTTGTVGGGSATAGVIFGAPTTIINDTIHVTDSYAGNLGAFSASGFVTYQRTFYEEGTYPNTATIVETEQSDDATVTVVGGGGGDDEEPGDGQGLSPGFWKTHPDAWTGYSTGDALGGIFDLGDFGNLGDSTLLEALNFGGSGEYGRAKTLLRQAVAALLNAAYFGEDYGMSEQDIIDEVNSALVSGDTGDLQSDLDDANNQGGEVEDPGPADPTPGYEKDNPGKGKKP</sequence>
<dbReference type="OrthoDB" id="6011528at2"/>
<keyword evidence="4" id="KW-1185">Reference proteome</keyword>
<evidence type="ECO:0000256" key="1">
    <source>
        <dbReference type="SAM" id="MobiDB-lite"/>
    </source>
</evidence>
<protein>
    <submittedName>
        <fullName evidence="3">Uncharacterized protein</fullName>
    </submittedName>
</protein>
<reference evidence="3 4" key="1">
    <citation type="submission" date="2015-06" db="EMBL/GenBank/DDBJ databases">
        <title>Genome sequence of the organohalide-respiring Dehalogenimonas alkenigignens type strain (IP3-3T).</title>
        <authorList>
            <person name="Key T.A."/>
            <person name="Richmond D.P."/>
            <person name="Bowman K.S."/>
            <person name="Cho Y.-J."/>
            <person name="Chun J."/>
            <person name="da Costa M.S."/>
            <person name="Rainey F.A."/>
            <person name="Moe W.M."/>
        </authorList>
    </citation>
    <scope>NUCLEOTIDE SEQUENCE [LARGE SCALE GENOMIC DNA]</scope>
    <source>
        <strain evidence="3 4">IP3-3</strain>
    </source>
</reference>
<dbReference type="STRING" id="1217799.DEALK_12760"/>
<feature type="region of interest" description="Disordered" evidence="1">
    <location>
        <begin position="447"/>
        <end position="489"/>
    </location>
</feature>
<gene>
    <name evidence="3" type="ORF">DEALK_12760</name>
</gene>
<evidence type="ECO:0000313" key="3">
    <source>
        <dbReference type="EMBL" id="KTB48430.1"/>
    </source>
</evidence>
<feature type="compositionally biased region" description="Basic and acidic residues" evidence="1">
    <location>
        <begin position="478"/>
        <end position="489"/>
    </location>
</feature>
<dbReference type="RefSeq" id="WP_058439415.1">
    <property type="nucleotide sequence ID" value="NZ_KQ758903.1"/>
</dbReference>
<feature type="chain" id="PRO_5006902686" evidence="2">
    <location>
        <begin position="27"/>
        <end position="489"/>
    </location>
</feature>
<evidence type="ECO:0000256" key="2">
    <source>
        <dbReference type="SAM" id="SignalP"/>
    </source>
</evidence>
<dbReference type="AlphaFoldDB" id="A0A0W0GIR8"/>
<accession>A0A0W0GIR8</accession>
<comment type="caution">
    <text evidence="3">The sequence shown here is derived from an EMBL/GenBank/DDBJ whole genome shotgun (WGS) entry which is preliminary data.</text>
</comment>
<feature type="signal peptide" evidence="2">
    <location>
        <begin position="1"/>
        <end position="26"/>
    </location>
</feature>